<dbReference type="GO" id="GO:0003676">
    <property type="term" value="F:nucleic acid binding"/>
    <property type="evidence" value="ECO:0007669"/>
    <property type="project" value="InterPro"/>
</dbReference>
<accession>F1D1L3</accession>
<dbReference type="InterPro" id="IPR036397">
    <property type="entry name" value="RNaseH_sf"/>
</dbReference>
<protein>
    <submittedName>
        <fullName evidence="1">Uncharacterized protein ORF189</fullName>
    </submittedName>
</protein>
<reference evidence="1 2" key="1">
    <citation type="journal article" date="2011" name="MBio">
        <title>Evidence of a dominant lineage of Vibrio cholerae-specific lytic bacteriophages shed by cholera patients over a 10-year period in Dhaka, Bangladesh.</title>
        <authorList>
            <person name="Seed K.D."/>
            <person name="Bodi K.L."/>
            <person name="Kropinski A.M."/>
            <person name="Ackermann H.W."/>
            <person name="Calderwood S.B."/>
            <person name="Qadri F."/>
            <person name="Camilli A."/>
        </authorList>
    </citation>
    <scope>NUCLEOTIDE SEQUENCE [LARGE SCALE GENOMIC DNA]</scope>
</reference>
<dbReference type="KEGG" id="vg:10228670"/>
<dbReference type="Proteomes" id="UP000007502">
    <property type="component" value="Segment"/>
</dbReference>
<dbReference type="OrthoDB" id="5039at10239"/>
<dbReference type="Gene3D" id="3.30.420.10">
    <property type="entry name" value="Ribonuclease H-like superfamily/Ribonuclease H"/>
    <property type="match status" value="1"/>
</dbReference>
<evidence type="ECO:0000313" key="2">
    <source>
        <dbReference type="Proteomes" id="UP000007502"/>
    </source>
</evidence>
<dbReference type="GeneID" id="10228670"/>
<dbReference type="InterPro" id="IPR012337">
    <property type="entry name" value="RNaseH-like_sf"/>
</dbReference>
<dbReference type="RefSeq" id="YP_004251132.1">
    <property type="nucleotide sequence ID" value="NC_015157.1"/>
</dbReference>
<proteinExistence type="predicted"/>
<dbReference type="SUPFAM" id="SSF53098">
    <property type="entry name" value="Ribonuclease H-like"/>
    <property type="match status" value="1"/>
</dbReference>
<organism evidence="1 2">
    <name type="scientific">Vibrio phage ICP1</name>
    <dbReference type="NCBI Taxonomy" id="979525"/>
    <lineage>
        <taxon>Viruses</taxon>
        <taxon>Duplodnaviria</taxon>
        <taxon>Heunggongvirae</taxon>
        <taxon>Uroviricota</taxon>
        <taxon>Caudoviricetes</taxon>
        <taxon>Mohonavirus</taxon>
        <taxon>Mohonavirus ICP1</taxon>
    </lineage>
</organism>
<name>F1D1L3_9CAUD</name>
<evidence type="ECO:0000313" key="1">
    <source>
        <dbReference type="EMBL" id="ADX88007.1"/>
    </source>
</evidence>
<keyword evidence="2" id="KW-1185">Reference proteome</keyword>
<gene>
    <name evidence="1" type="primary">ORF189</name>
</gene>
<dbReference type="EMBL" id="HQ641347">
    <property type="protein sequence ID" value="ADX88007.1"/>
    <property type="molecule type" value="Genomic_DNA"/>
</dbReference>
<sequence length="337" mass="39534">MGHKRLPEDKVIAILKGLFVENKGCTQLALEVLGRKSRESSIRHIKNVYEKHGNYFGVSLDGVDVKIKPKQKCKYPHPKVLLIDLETAPCKMYGWSLWNQNFGLNQIESEWFILSYCAKWLGSDDVIYNDLKGKVDTEDDYQLLSELWELMNQADIVVGQNHRRFDIKRLNARLIMNGFRPYSPVKTEDTLDIAKRKFGFTSNKLEWMTDKLCVEFKKQKHGQFAGFELWKQCLLENEDAWNEMKIYNIFDVLSLEELWLKLRAWDDRSVNYALYLDDTNIRCTCGSTHLVKDGFAYTSLSKFQQYRCEDCNSFIRGRVNLFSKEKRTSLLMNVTNR</sequence>